<reference evidence="5 6" key="1">
    <citation type="submission" date="2017-08" db="EMBL/GenBank/DDBJ databases">
        <authorList>
            <person name="de Groot N.N."/>
        </authorList>
    </citation>
    <scope>NUCLEOTIDE SEQUENCE [LARGE SCALE GENOMIC DNA]</scope>
    <source>
        <strain evidence="5 6">USBA 352</strain>
    </source>
</reference>
<dbReference type="NCBIfam" id="TIGR02772">
    <property type="entry name" value="Ku_bact"/>
    <property type="match status" value="1"/>
</dbReference>
<name>A0A285SGF9_9HYPH</name>
<dbReference type="CDD" id="cd00789">
    <property type="entry name" value="KU_like"/>
    <property type="match status" value="1"/>
</dbReference>
<comment type="subunit">
    <text evidence="2">Homodimer. Interacts with LigD.</text>
</comment>
<dbReference type="Gene3D" id="2.40.290.10">
    <property type="match status" value="1"/>
</dbReference>
<dbReference type="GO" id="GO:0006303">
    <property type="term" value="P:double-strand break repair via nonhomologous end joining"/>
    <property type="evidence" value="ECO:0007669"/>
    <property type="project" value="UniProtKB-UniRule"/>
</dbReference>
<dbReference type="InterPro" id="IPR006164">
    <property type="entry name" value="DNA_bd_Ku70/Ku80"/>
</dbReference>
<protein>
    <recommendedName>
        <fullName evidence="2">Non-homologous end joining protein Ku</fullName>
    </recommendedName>
</protein>
<feature type="region of interest" description="Disordered" evidence="3">
    <location>
        <begin position="225"/>
        <end position="259"/>
    </location>
</feature>
<evidence type="ECO:0000259" key="4">
    <source>
        <dbReference type="SMART" id="SM00559"/>
    </source>
</evidence>
<comment type="similarity">
    <text evidence="2">Belongs to the prokaryotic Ku family.</text>
</comment>
<sequence>MAPRSFWKGYLRLSLVTCRVAMMPATTTGKKIRFHTLNRDTGNRVESRYVDEKTGKPVREQDQRRGYPISEDKLIVMEEEELDAVALDSTRMIDIETFVPREDIGWIYLDAAHYLTPDDKIAEEAFAVIREAMAATGTVGIARLVLYRRERAVMLEPRGKGIVVWTLRYGDEVREAEDYFADIDTSRPEPKALKLIGKLIEERTADWSGEMVTDPVQKRLKAIIAAKKRKQKPKAPRKSAKQDEGDAPQETSGNVVSIMDALRKSVAAEKASDKKSGKTSRR</sequence>
<dbReference type="GO" id="GO:0006310">
    <property type="term" value="P:DNA recombination"/>
    <property type="evidence" value="ECO:0007669"/>
    <property type="project" value="UniProtKB-KW"/>
</dbReference>
<dbReference type="STRING" id="538381.GCA_001696535_02090"/>
<dbReference type="Proteomes" id="UP000219331">
    <property type="component" value="Unassembled WGS sequence"/>
</dbReference>
<organism evidence="5 6">
    <name type="scientific">Stappia indica</name>
    <dbReference type="NCBI Taxonomy" id="538381"/>
    <lineage>
        <taxon>Bacteria</taxon>
        <taxon>Pseudomonadati</taxon>
        <taxon>Pseudomonadota</taxon>
        <taxon>Alphaproteobacteria</taxon>
        <taxon>Hyphomicrobiales</taxon>
        <taxon>Stappiaceae</taxon>
        <taxon>Stappia</taxon>
    </lineage>
</organism>
<keyword evidence="1 2" id="KW-0238">DNA-binding</keyword>
<feature type="compositionally biased region" description="Basic residues" evidence="3">
    <location>
        <begin position="225"/>
        <end position="239"/>
    </location>
</feature>
<dbReference type="InterPro" id="IPR009187">
    <property type="entry name" value="Prok_Ku"/>
</dbReference>
<accession>A0A285SGF9</accession>
<dbReference type="PANTHER" id="PTHR41251:SF1">
    <property type="entry name" value="NON-HOMOLOGOUS END JOINING PROTEIN KU"/>
    <property type="match status" value="1"/>
</dbReference>
<dbReference type="OrthoDB" id="9780854at2"/>
<gene>
    <name evidence="2" type="primary">ku</name>
    <name evidence="5" type="ORF">SAMN05421512_105200</name>
</gene>
<evidence type="ECO:0000313" key="5">
    <source>
        <dbReference type="EMBL" id="SOC06765.1"/>
    </source>
</evidence>
<keyword evidence="2" id="KW-0234">DNA repair</keyword>
<comment type="function">
    <text evidence="2">With LigD forms a non-homologous end joining (NHEJ) DNA repair enzyme, which repairs dsDNA breaks with reduced fidelity. Binds linear dsDNA with 5'- and 3'- overhangs but not closed circular dsDNA nor ssDNA. Recruits and stimulates the ligase activity of LigD.</text>
</comment>
<feature type="domain" description="Ku" evidence="4">
    <location>
        <begin position="55"/>
        <end position="185"/>
    </location>
</feature>
<dbReference type="InterPro" id="IPR016194">
    <property type="entry name" value="SPOC-like_C_dom_sf"/>
</dbReference>
<evidence type="ECO:0000313" key="6">
    <source>
        <dbReference type="Proteomes" id="UP000219331"/>
    </source>
</evidence>
<keyword evidence="2" id="KW-0233">DNA recombination</keyword>
<dbReference type="Pfam" id="PF02735">
    <property type="entry name" value="Ku"/>
    <property type="match status" value="1"/>
</dbReference>
<keyword evidence="6" id="KW-1185">Reference proteome</keyword>
<dbReference type="GO" id="GO:0003690">
    <property type="term" value="F:double-stranded DNA binding"/>
    <property type="evidence" value="ECO:0007669"/>
    <property type="project" value="UniProtKB-UniRule"/>
</dbReference>
<proteinExistence type="inferred from homology"/>
<dbReference type="PANTHER" id="PTHR41251">
    <property type="entry name" value="NON-HOMOLOGOUS END JOINING PROTEIN KU"/>
    <property type="match status" value="1"/>
</dbReference>
<dbReference type="SUPFAM" id="SSF100939">
    <property type="entry name" value="SPOC domain-like"/>
    <property type="match status" value="1"/>
</dbReference>
<dbReference type="PIRSF" id="PIRSF006493">
    <property type="entry name" value="Prok_Ku"/>
    <property type="match status" value="1"/>
</dbReference>
<evidence type="ECO:0000256" key="1">
    <source>
        <dbReference type="ARBA" id="ARBA00023125"/>
    </source>
</evidence>
<keyword evidence="2" id="KW-0227">DNA damage</keyword>
<dbReference type="RefSeq" id="WP_097174870.1">
    <property type="nucleotide sequence ID" value="NZ_OBML01000005.1"/>
</dbReference>
<dbReference type="EMBL" id="OBML01000005">
    <property type="protein sequence ID" value="SOC06765.1"/>
    <property type="molecule type" value="Genomic_DNA"/>
</dbReference>
<dbReference type="SMART" id="SM00559">
    <property type="entry name" value="Ku78"/>
    <property type="match status" value="1"/>
</dbReference>
<evidence type="ECO:0000256" key="2">
    <source>
        <dbReference type="HAMAP-Rule" id="MF_01875"/>
    </source>
</evidence>
<dbReference type="AlphaFoldDB" id="A0A285SGF9"/>
<evidence type="ECO:0000256" key="3">
    <source>
        <dbReference type="SAM" id="MobiDB-lite"/>
    </source>
</evidence>
<dbReference type="HAMAP" id="MF_01875">
    <property type="entry name" value="Prokaryotic_Ku"/>
    <property type="match status" value="1"/>
</dbReference>